<comment type="similarity">
    <text evidence="1">Belongs to the GHMP kinase family. PoK subfamily.</text>
</comment>
<keyword evidence="1" id="KW-0173">Coenzyme A biosynthesis</keyword>
<comment type="catalytic activity">
    <reaction evidence="1">
        <text>(R)-pantoate + ATP = (R)-4-phosphopantoate + ADP + H(+)</text>
        <dbReference type="Rhea" id="RHEA:28246"/>
        <dbReference type="ChEBI" id="CHEBI:15378"/>
        <dbReference type="ChEBI" id="CHEBI:15980"/>
        <dbReference type="ChEBI" id="CHEBI:30616"/>
        <dbReference type="ChEBI" id="CHEBI:61294"/>
        <dbReference type="ChEBI" id="CHEBI:456216"/>
        <dbReference type="EC" id="2.7.1.169"/>
    </reaction>
</comment>
<dbReference type="Pfam" id="PF00288">
    <property type="entry name" value="GHMP_kinases_N"/>
    <property type="match status" value="1"/>
</dbReference>
<dbReference type="GO" id="GO:0015937">
    <property type="term" value="P:coenzyme A biosynthetic process"/>
    <property type="evidence" value="ECO:0007669"/>
    <property type="project" value="UniProtKB-UniRule"/>
</dbReference>
<comment type="function">
    <text evidence="1">Phosphorylates (R)-pantoate to form (R)-4-phosphopantoate in the CoA biosynthesis pathway.</text>
</comment>
<dbReference type="UniPathway" id="UPA00241"/>
<name>V4IXW5_9EURY</name>
<dbReference type="InterPro" id="IPR006204">
    <property type="entry name" value="GHMP_kinase_N_dom"/>
</dbReference>
<dbReference type="EC" id="2.7.1.169" evidence="1"/>
<dbReference type="EMBL" id="ASGZ01000036">
    <property type="protein sequence ID" value="ESP88002.1"/>
    <property type="molecule type" value="Genomic_DNA"/>
</dbReference>
<dbReference type="PIRSF" id="PIRSF016896">
    <property type="entry name" value="GHMP_arc_MJ0969"/>
    <property type="match status" value="1"/>
</dbReference>
<keyword evidence="1 3" id="KW-0418">Kinase</keyword>
<dbReference type="PATRIC" id="fig|1324957.4.peg.2255"/>
<evidence type="ECO:0000256" key="1">
    <source>
        <dbReference type="HAMAP-Rule" id="MF_02223"/>
    </source>
</evidence>
<proteinExistence type="inferred from homology"/>
<comment type="pathway">
    <text evidence="1">Cofactor biosynthesis; coenzyme A biosynthesis.</text>
</comment>
<dbReference type="InterPro" id="IPR012043">
    <property type="entry name" value="PoK"/>
</dbReference>
<dbReference type="Gene3D" id="3.30.230.10">
    <property type="match status" value="1"/>
</dbReference>
<dbReference type="HAMAP" id="MF_02223">
    <property type="entry name" value="Pantoate_kinase"/>
    <property type="match status" value="1"/>
</dbReference>
<dbReference type="InterPro" id="IPR014721">
    <property type="entry name" value="Ribsml_uS5_D2-typ_fold_subgr"/>
</dbReference>
<organism evidence="3 4">
    <name type="scientific">Candidatus Halobonum tyrrellensis G22</name>
    <dbReference type="NCBI Taxonomy" id="1324957"/>
    <lineage>
        <taxon>Archaea</taxon>
        <taxon>Methanobacteriati</taxon>
        <taxon>Methanobacteriota</taxon>
        <taxon>Stenosarchaea group</taxon>
        <taxon>Halobacteria</taxon>
        <taxon>Halobacteriales</taxon>
        <taxon>Haloferacaceae</taxon>
        <taxon>Candidatus Halobonum</taxon>
    </lineage>
</organism>
<keyword evidence="1" id="KW-0808">Transferase</keyword>
<accession>V4IXW5</accession>
<dbReference type="eggNOG" id="arCOG04263">
    <property type="taxonomic scope" value="Archaea"/>
</dbReference>
<sequence length="282" mass="28437">MTDPPGEATAFAPGHVTALFAPYPADDPVRAGSRGAGLALSDGVEATVGPVHGDRRVVRLDGEVVDLAAVTGVLDRLAPDARVAVDATTDLPVGAGFGVSGAAALAVAFAANDALELGRSENELVRAAHAADAAAGTGLGDVVAQFRGGVPLRLEPGAPGHGALDGVPARPRVEYVTFGELSTAAVLDGDLDPVRTAGEDALTRVVRDPTLDRLVTESRRFADEAGLLVPEVREAVEAVDEAGGRASMAMLGRTAFAVGTGLSDAGYDPAACRVHPAGATLR</sequence>
<evidence type="ECO:0000259" key="2">
    <source>
        <dbReference type="Pfam" id="PF00288"/>
    </source>
</evidence>
<dbReference type="GO" id="GO:0016301">
    <property type="term" value="F:kinase activity"/>
    <property type="evidence" value="ECO:0007669"/>
    <property type="project" value="UniProtKB-UniRule"/>
</dbReference>
<evidence type="ECO:0000313" key="3">
    <source>
        <dbReference type="EMBL" id="ESP88002.1"/>
    </source>
</evidence>
<dbReference type="InterPro" id="IPR020568">
    <property type="entry name" value="Ribosomal_Su5_D2-typ_SF"/>
</dbReference>
<keyword evidence="1" id="KW-0547">Nucleotide-binding</keyword>
<evidence type="ECO:0000313" key="4">
    <source>
        <dbReference type="Proteomes" id="UP000017840"/>
    </source>
</evidence>
<dbReference type="SUPFAM" id="SSF54211">
    <property type="entry name" value="Ribosomal protein S5 domain 2-like"/>
    <property type="match status" value="1"/>
</dbReference>
<keyword evidence="1" id="KW-0067">ATP-binding</keyword>
<keyword evidence="4" id="KW-1185">Reference proteome</keyword>
<dbReference type="STRING" id="1324957.K933_11106"/>
<feature type="domain" description="GHMP kinase N-terminal" evidence="2">
    <location>
        <begin position="77"/>
        <end position="149"/>
    </location>
</feature>
<dbReference type="GO" id="GO:0005524">
    <property type="term" value="F:ATP binding"/>
    <property type="evidence" value="ECO:0007669"/>
    <property type="project" value="UniProtKB-KW"/>
</dbReference>
<dbReference type="PANTHER" id="PTHR42282">
    <property type="entry name" value="PANTOATE KINASE-RELATED"/>
    <property type="match status" value="1"/>
</dbReference>
<protein>
    <recommendedName>
        <fullName evidence="1">Pantoate kinase</fullName>
        <shortName evidence="1">PoK</shortName>
        <ecNumber evidence="1">2.7.1.169</ecNumber>
    </recommendedName>
</protein>
<dbReference type="RefSeq" id="WP_023394801.1">
    <property type="nucleotide sequence ID" value="NZ_ASGZ01000036.1"/>
</dbReference>
<reference evidence="3 4" key="1">
    <citation type="journal article" date="2013" name="Genome Announc.">
        <title>Draft Genome Sequence of 'Candidatus Halobonum tyrrellensis' Strain G22, Isolated from the Hypersaline Waters of Lake Tyrrell, Australia.</title>
        <authorList>
            <person name="Ugalde J.A."/>
            <person name="Narasingarao P."/>
            <person name="Kuo S."/>
            <person name="Podell S."/>
            <person name="Allen E.E."/>
        </authorList>
    </citation>
    <scope>NUCLEOTIDE SEQUENCE [LARGE SCALE GENOMIC DNA]</scope>
    <source>
        <strain evidence="3 4">G22</strain>
    </source>
</reference>
<dbReference type="PANTHER" id="PTHR42282:SF1">
    <property type="entry name" value="PANTOATE KINASE"/>
    <property type="match status" value="1"/>
</dbReference>
<dbReference type="OrthoDB" id="85822at2157"/>
<comment type="caution">
    <text evidence="3">The sequence shown here is derived from an EMBL/GenBank/DDBJ whole genome shotgun (WGS) entry which is preliminary data.</text>
</comment>
<dbReference type="AlphaFoldDB" id="V4IXW5"/>
<gene>
    <name evidence="3" type="ORF">K933_11106</name>
</gene>
<dbReference type="Proteomes" id="UP000017840">
    <property type="component" value="Unassembled WGS sequence"/>
</dbReference>